<accession>A0A7W7ZHS7</accession>
<evidence type="ECO:0000313" key="2">
    <source>
        <dbReference type="Proteomes" id="UP000540989"/>
    </source>
</evidence>
<dbReference type="EMBL" id="JACHIP010000010">
    <property type="protein sequence ID" value="MBB5060165.1"/>
    <property type="molecule type" value="Genomic_DNA"/>
</dbReference>
<proteinExistence type="predicted"/>
<sequence length="70" mass="7961">MRWTATRGAKQYDDCCGEDFVVSYKFVTGSRKRPLRRSNPLVTAIVKSKSKLWPGPWRLSFPPIAEDAMG</sequence>
<comment type="caution">
    <text evidence="1">The sequence shown here is derived from an EMBL/GenBank/DDBJ whole genome shotgun (WGS) entry which is preliminary data.</text>
</comment>
<protein>
    <submittedName>
        <fullName evidence="1">Uncharacterized protein</fullName>
    </submittedName>
</protein>
<gene>
    <name evidence="1" type="ORF">HDF16_004901</name>
</gene>
<name>A0A7W7ZHS7_9BACT</name>
<evidence type="ECO:0000313" key="1">
    <source>
        <dbReference type="EMBL" id="MBB5060165.1"/>
    </source>
</evidence>
<dbReference type="Proteomes" id="UP000540989">
    <property type="component" value="Unassembled WGS sequence"/>
</dbReference>
<reference evidence="1 2" key="1">
    <citation type="submission" date="2020-08" db="EMBL/GenBank/DDBJ databases">
        <title>Genomic Encyclopedia of Type Strains, Phase IV (KMG-V): Genome sequencing to study the core and pangenomes of soil and plant-associated prokaryotes.</title>
        <authorList>
            <person name="Whitman W."/>
        </authorList>
    </citation>
    <scope>NUCLEOTIDE SEQUENCE [LARGE SCALE GENOMIC DNA]</scope>
    <source>
        <strain evidence="1 2">M8UP14</strain>
    </source>
</reference>
<dbReference type="AlphaFoldDB" id="A0A7W7ZHS7"/>
<organism evidence="1 2">
    <name type="scientific">Granulicella aggregans</name>
    <dbReference type="NCBI Taxonomy" id="474949"/>
    <lineage>
        <taxon>Bacteria</taxon>
        <taxon>Pseudomonadati</taxon>
        <taxon>Acidobacteriota</taxon>
        <taxon>Terriglobia</taxon>
        <taxon>Terriglobales</taxon>
        <taxon>Acidobacteriaceae</taxon>
        <taxon>Granulicella</taxon>
    </lineage>
</organism>
<keyword evidence="2" id="KW-1185">Reference proteome</keyword>